<evidence type="ECO:0000313" key="10">
    <source>
        <dbReference type="Proteomes" id="UP000029507"/>
    </source>
</evidence>
<feature type="domain" description="HTH luxR-type" evidence="7">
    <location>
        <begin position="137"/>
        <end position="202"/>
    </location>
</feature>
<dbReference type="PROSITE" id="PS50110">
    <property type="entry name" value="RESPONSE_REGULATORY"/>
    <property type="match status" value="1"/>
</dbReference>
<organism evidence="9 10">
    <name type="scientific">Paenibacillus stellifer</name>
    <dbReference type="NCBI Taxonomy" id="169760"/>
    <lineage>
        <taxon>Bacteria</taxon>
        <taxon>Bacillati</taxon>
        <taxon>Bacillota</taxon>
        <taxon>Bacilli</taxon>
        <taxon>Bacillales</taxon>
        <taxon>Paenibacillaceae</taxon>
        <taxon>Paenibacillus</taxon>
    </lineage>
</organism>
<keyword evidence="3" id="KW-0805">Transcription regulation</keyword>
<dbReference type="Gene3D" id="1.10.10.10">
    <property type="entry name" value="Winged helix-like DNA-binding domain superfamily/Winged helix DNA-binding domain"/>
    <property type="match status" value="1"/>
</dbReference>
<keyword evidence="10" id="KW-1185">Reference proteome</keyword>
<dbReference type="InterPro" id="IPR036388">
    <property type="entry name" value="WH-like_DNA-bd_sf"/>
</dbReference>
<dbReference type="STRING" id="169760.PSTEL_06145"/>
<dbReference type="PANTHER" id="PTHR43214">
    <property type="entry name" value="TWO-COMPONENT RESPONSE REGULATOR"/>
    <property type="match status" value="1"/>
</dbReference>
<dbReference type="GO" id="GO:0000160">
    <property type="term" value="P:phosphorelay signal transduction system"/>
    <property type="evidence" value="ECO:0007669"/>
    <property type="project" value="UniProtKB-KW"/>
</dbReference>
<dbReference type="PROSITE" id="PS50043">
    <property type="entry name" value="HTH_LUXR_2"/>
    <property type="match status" value="1"/>
</dbReference>
<dbReference type="InterPro" id="IPR000792">
    <property type="entry name" value="Tscrpt_reg_LuxR_C"/>
</dbReference>
<evidence type="ECO:0000256" key="1">
    <source>
        <dbReference type="ARBA" id="ARBA00022553"/>
    </source>
</evidence>
<dbReference type="AlphaFoldDB" id="A0A089LRM2"/>
<dbReference type="GO" id="GO:0006355">
    <property type="term" value="P:regulation of DNA-templated transcription"/>
    <property type="evidence" value="ECO:0007669"/>
    <property type="project" value="InterPro"/>
</dbReference>
<dbReference type="InterPro" id="IPR016032">
    <property type="entry name" value="Sig_transdc_resp-reg_C-effctor"/>
</dbReference>
<evidence type="ECO:0000256" key="3">
    <source>
        <dbReference type="ARBA" id="ARBA00023015"/>
    </source>
</evidence>
<dbReference type="RefSeq" id="WP_038694125.1">
    <property type="nucleotide sequence ID" value="NZ_CP009286.1"/>
</dbReference>
<protein>
    <recommendedName>
        <fullName evidence="11">LuxR family transcriptional regulator</fullName>
    </recommendedName>
</protein>
<name>A0A089LRM2_9BACL</name>
<evidence type="ECO:0000256" key="5">
    <source>
        <dbReference type="ARBA" id="ARBA00023163"/>
    </source>
</evidence>
<reference evidence="9 10" key="1">
    <citation type="submission" date="2014-08" db="EMBL/GenBank/DDBJ databases">
        <title>Comparative genomics of the Paenibacillus odorifer group.</title>
        <authorList>
            <person name="den Bakker H.C."/>
            <person name="Tsai Y.-C."/>
            <person name="Martin N."/>
            <person name="Korlach J."/>
            <person name="Wiedmann M."/>
        </authorList>
    </citation>
    <scope>NUCLEOTIDE SEQUENCE [LARGE SCALE GENOMIC DNA]</scope>
    <source>
        <strain evidence="9 10">DSM 14472</strain>
    </source>
</reference>
<evidence type="ECO:0008006" key="11">
    <source>
        <dbReference type="Google" id="ProtNLM"/>
    </source>
</evidence>
<evidence type="ECO:0000256" key="4">
    <source>
        <dbReference type="ARBA" id="ARBA00023125"/>
    </source>
</evidence>
<feature type="domain" description="Response regulatory" evidence="8">
    <location>
        <begin position="2"/>
        <end position="117"/>
    </location>
</feature>
<dbReference type="SMART" id="SM00421">
    <property type="entry name" value="HTH_LUXR"/>
    <property type="match status" value="1"/>
</dbReference>
<gene>
    <name evidence="9" type="ORF">PSTEL_06145</name>
</gene>
<dbReference type="KEGG" id="pste:PSTEL_06145"/>
<dbReference type="SUPFAM" id="SSF46894">
    <property type="entry name" value="C-terminal effector domain of the bipartite response regulators"/>
    <property type="match status" value="1"/>
</dbReference>
<dbReference type="Gene3D" id="3.40.50.2300">
    <property type="match status" value="1"/>
</dbReference>
<evidence type="ECO:0000313" key="9">
    <source>
        <dbReference type="EMBL" id="AIQ62745.1"/>
    </source>
</evidence>
<dbReference type="InterPro" id="IPR058245">
    <property type="entry name" value="NreC/VraR/RcsB-like_REC"/>
</dbReference>
<dbReference type="Pfam" id="PF00196">
    <property type="entry name" value="GerE"/>
    <property type="match status" value="1"/>
</dbReference>
<dbReference type="HOGENOM" id="CLU_000445_90_1_9"/>
<evidence type="ECO:0000259" key="7">
    <source>
        <dbReference type="PROSITE" id="PS50043"/>
    </source>
</evidence>
<dbReference type="CDD" id="cd06170">
    <property type="entry name" value="LuxR_C_like"/>
    <property type="match status" value="1"/>
</dbReference>
<keyword evidence="4" id="KW-0238">DNA-binding</keyword>
<keyword evidence="5" id="KW-0804">Transcription</keyword>
<keyword evidence="1 6" id="KW-0597">Phosphoprotein</keyword>
<dbReference type="InterPro" id="IPR011006">
    <property type="entry name" value="CheY-like_superfamily"/>
</dbReference>
<dbReference type="InterPro" id="IPR001789">
    <property type="entry name" value="Sig_transdc_resp-reg_receiver"/>
</dbReference>
<sequence>MELLLVDDHPALADGVKSMLSKESNWQITSAYSSKAALDLLKQKKFDLLLTDLNMPEYSGLELIQLSKALYPDLIMLIFTAYDLLPMFNSLVKAGVSGVLCKTMRSDQLISSIHLALQGEAIFPLHYFNNFNALRSDELYKKTISERELSIIKEVAKGLSNREVSRNLFISQRSVEHHLTQLFRKLEVTSRAEAVGEVRRLGLLPGE</sequence>
<evidence type="ECO:0000256" key="2">
    <source>
        <dbReference type="ARBA" id="ARBA00023012"/>
    </source>
</evidence>
<dbReference type="OrthoDB" id="118459at2"/>
<dbReference type="GO" id="GO:0003677">
    <property type="term" value="F:DNA binding"/>
    <property type="evidence" value="ECO:0007669"/>
    <property type="project" value="UniProtKB-KW"/>
</dbReference>
<dbReference type="Proteomes" id="UP000029507">
    <property type="component" value="Chromosome"/>
</dbReference>
<feature type="modified residue" description="4-aspartylphosphate" evidence="6">
    <location>
        <position position="52"/>
    </location>
</feature>
<proteinExistence type="predicted"/>
<keyword evidence="2" id="KW-0902">Two-component regulatory system</keyword>
<dbReference type="InterPro" id="IPR039420">
    <property type="entry name" value="WalR-like"/>
</dbReference>
<accession>A0A089LRM2</accession>
<dbReference type="SMART" id="SM00448">
    <property type="entry name" value="REC"/>
    <property type="match status" value="1"/>
</dbReference>
<dbReference type="PANTHER" id="PTHR43214:SF1">
    <property type="entry name" value="TRANSCRIPTIONAL REGULATORY PROTEIN COMA"/>
    <property type="match status" value="1"/>
</dbReference>
<dbReference type="CDD" id="cd17535">
    <property type="entry name" value="REC_NarL-like"/>
    <property type="match status" value="1"/>
</dbReference>
<dbReference type="EMBL" id="CP009286">
    <property type="protein sequence ID" value="AIQ62745.1"/>
    <property type="molecule type" value="Genomic_DNA"/>
</dbReference>
<dbReference type="SUPFAM" id="SSF52172">
    <property type="entry name" value="CheY-like"/>
    <property type="match status" value="1"/>
</dbReference>
<dbReference type="Pfam" id="PF00072">
    <property type="entry name" value="Response_reg"/>
    <property type="match status" value="1"/>
</dbReference>
<evidence type="ECO:0000259" key="8">
    <source>
        <dbReference type="PROSITE" id="PS50110"/>
    </source>
</evidence>
<dbReference type="PRINTS" id="PR00038">
    <property type="entry name" value="HTHLUXR"/>
</dbReference>
<evidence type="ECO:0000256" key="6">
    <source>
        <dbReference type="PROSITE-ProRule" id="PRU00169"/>
    </source>
</evidence>